<dbReference type="EMBL" id="MLAK01000873">
    <property type="protein sequence ID" value="OHT02265.1"/>
    <property type="molecule type" value="Genomic_DNA"/>
</dbReference>
<evidence type="ECO:0000259" key="1">
    <source>
        <dbReference type="PROSITE" id="PS50166"/>
    </source>
</evidence>
<dbReference type="AlphaFoldDB" id="A0A1J4JT21"/>
<dbReference type="RefSeq" id="XP_068355401.1">
    <property type="nucleotide sequence ID" value="XM_068507467.1"/>
</dbReference>
<accession>A0A1J4JT21</accession>
<dbReference type="SMART" id="SM00913">
    <property type="entry name" value="IBN_N"/>
    <property type="match status" value="1"/>
</dbReference>
<keyword evidence="3" id="KW-1185">Reference proteome</keyword>
<comment type="caution">
    <text evidence="2">The sequence shown here is derived from an EMBL/GenBank/DDBJ whole genome shotgun (WGS) entry which is preliminary data.</text>
</comment>
<sequence length="998" mass="112553">MTNIAEIYSLLKIPSNEAIARATDLLTQIYQDPNTIPQFIEILKSHPDPFVRQQATIGLKNLLHNFWHVYSRGDSAEQIIQGIIQCLQNEPIEIIRHLIIHSIYPICSHREVSFSRILDDLYMSCIQSEEPAILDVGLRLYQIIFPHLDESTFSETLPQIAKRIDYIIHTKETLVITAASLITSLTEYFSSQIPDYIVKLVNLLFEVFKFYLMNNHNDVHQIANFLEKCIITGKFNSPKYLMILLDLANNPSISNEVLFNVFTPLSTLIIETFYELNDEFKMKIFATIFQCTANSFQDACIDDQSNSIYIFDTLYFISRLMEPEMILQALCIYISSQLQKPIVSPDQLFPLLQMPFSPHQVLSLLTIQLLIDEFPGYIAEILPVVIEFLTQQSNPTFHHSLREEAMICIAHLIDVINGGLIEYSNELIQPIINAISTDHELLITNGLTAITSLLTTLEFDHSLIPIIIQQILPKLKLSFKVLTYGTLALNALVFASGSDIEPFVLPLCEHFGKIIQMNEDSYPMLKSYPAEALSRLIKNVPSISASFGPQTIEILVQCASGTDLSLVGSVLSAIGILSDSQLPNIPAALQIALQKAFEILNLEFPRVIISEEEEEENETLPTEYEAKCQAINFINSLTKSHPEIMAQHTTVVELLANHVQCNENTTVIASMKALTTLAKLKIIDSAQVMSILMPLFEDDNMNIVIRAYRSFAKMIENSMPPEIIENCMKLCKTGFGDFNNFQQDGQSFEDGPEFLDSVFKLLAKIAQFYPNQAVLELILRFLRKHNPEITNLGSISLAYLYLAPTTPDDLKQLISNMIINSIPHCKGTLPPYSLIAANMLFRSGNPAILQYCGKALGNIHSIISSKRKDLIVSAVSLLFTLFGVMGEQFNMEFFNYMILSFPIFDKNEATHVYSSLLQLYQRFPNVLNQFAPQIIAALAKTVSQARHVIVSMRLPDDVFTGIINLLKLLLEATPNSSQIISETINNQISLNRLMELLK</sequence>
<dbReference type="InterPro" id="IPR016024">
    <property type="entry name" value="ARM-type_fold"/>
</dbReference>
<dbReference type="PROSITE" id="PS50166">
    <property type="entry name" value="IMPORTIN_B_NT"/>
    <property type="match status" value="1"/>
</dbReference>
<dbReference type="GO" id="GO:0006886">
    <property type="term" value="P:intracellular protein transport"/>
    <property type="evidence" value="ECO:0007669"/>
    <property type="project" value="InterPro"/>
</dbReference>
<dbReference type="InterPro" id="IPR001494">
    <property type="entry name" value="Importin-beta_N"/>
</dbReference>
<dbReference type="GO" id="GO:0031267">
    <property type="term" value="F:small GTPase binding"/>
    <property type="evidence" value="ECO:0007669"/>
    <property type="project" value="InterPro"/>
</dbReference>
<feature type="domain" description="Importin N-terminal" evidence="1">
    <location>
        <begin position="22"/>
        <end position="105"/>
    </location>
</feature>
<protein>
    <recommendedName>
        <fullName evidence="1">Importin N-terminal domain-containing protein</fullName>
    </recommendedName>
</protein>
<name>A0A1J4JT21_9EUKA</name>
<dbReference type="Proteomes" id="UP000179807">
    <property type="component" value="Unassembled WGS sequence"/>
</dbReference>
<dbReference type="VEuPathDB" id="TrichDB:TRFO_30628"/>
<evidence type="ECO:0000313" key="3">
    <source>
        <dbReference type="Proteomes" id="UP000179807"/>
    </source>
</evidence>
<organism evidence="2 3">
    <name type="scientific">Tritrichomonas foetus</name>
    <dbReference type="NCBI Taxonomy" id="1144522"/>
    <lineage>
        <taxon>Eukaryota</taxon>
        <taxon>Metamonada</taxon>
        <taxon>Parabasalia</taxon>
        <taxon>Tritrichomonadida</taxon>
        <taxon>Tritrichomonadidae</taxon>
        <taxon>Tritrichomonas</taxon>
    </lineage>
</organism>
<reference evidence="2" key="1">
    <citation type="submission" date="2016-10" db="EMBL/GenBank/DDBJ databases">
        <authorList>
            <person name="Benchimol M."/>
            <person name="Almeida L.G."/>
            <person name="Vasconcelos A.T."/>
            <person name="Perreira-Neves A."/>
            <person name="Rosa I.A."/>
            <person name="Tasca T."/>
            <person name="Bogo M.R."/>
            <person name="de Souza W."/>
        </authorList>
    </citation>
    <scope>NUCLEOTIDE SEQUENCE [LARGE SCALE GENOMIC DNA]</scope>
    <source>
        <strain evidence="2">K</strain>
    </source>
</reference>
<proteinExistence type="predicted"/>
<dbReference type="InterPro" id="IPR011989">
    <property type="entry name" value="ARM-like"/>
</dbReference>
<dbReference type="SUPFAM" id="SSF48371">
    <property type="entry name" value="ARM repeat"/>
    <property type="match status" value="1"/>
</dbReference>
<evidence type="ECO:0000313" key="2">
    <source>
        <dbReference type="EMBL" id="OHT02265.1"/>
    </source>
</evidence>
<gene>
    <name evidence="2" type="ORF">TRFO_30628</name>
</gene>
<dbReference type="Pfam" id="PF03810">
    <property type="entry name" value="IBN_N"/>
    <property type="match status" value="1"/>
</dbReference>
<dbReference type="Gene3D" id="1.25.10.10">
    <property type="entry name" value="Leucine-rich Repeat Variant"/>
    <property type="match status" value="2"/>
</dbReference>
<dbReference type="OrthoDB" id="7862313at2759"/>
<dbReference type="GeneID" id="94842171"/>